<feature type="domain" description="Erythromycin biosynthesis protein CIII-like C-terminal" evidence="1">
    <location>
        <begin position="150"/>
        <end position="233"/>
    </location>
</feature>
<evidence type="ECO:0000313" key="2">
    <source>
        <dbReference type="EMBL" id="RRR75368.1"/>
    </source>
</evidence>
<accession>A0A426U605</accession>
<sequence>MGGSSARSPACRGCSAMPRRWKCVVRIWLGLRLRHTITGATLAWRRFGLAPGVAAPLPVRSKRRRRCPLSSHVMTSLFAGGSLDLTSADIHWHPKENQCRSLFLLSARGAMSSLRLLSESVSSRPVIACASARMPSLPSSSRPTASPWLAAVVHHGGAGTTAAGLRAGVPAVIIPFFADQPFWAERVAALGGGPAPIPRRRLTAERMAQAITQATAPEMRARAAEIGRQIAAEHGVARAVAYIEQALRIA</sequence>
<keyword evidence="2" id="KW-0808">Transferase</keyword>
<name>A0A426U605_9CHLR</name>
<dbReference type="Gene3D" id="3.40.50.2000">
    <property type="entry name" value="Glycogen Phosphorylase B"/>
    <property type="match status" value="1"/>
</dbReference>
<dbReference type="GO" id="GO:0017000">
    <property type="term" value="P:antibiotic biosynthetic process"/>
    <property type="evidence" value="ECO:0007669"/>
    <property type="project" value="UniProtKB-ARBA"/>
</dbReference>
<dbReference type="CDD" id="cd03784">
    <property type="entry name" value="GT1_Gtf-like"/>
    <property type="match status" value="1"/>
</dbReference>
<protein>
    <submittedName>
        <fullName evidence="2">Glycosyltransferase</fullName>
    </submittedName>
</protein>
<dbReference type="Proteomes" id="UP000280307">
    <property type="component" value="Unassembled WGS sequence"/>
</dbReference>
<dbReference type="GO" id="GO:0008194">
    <property type="term" value="F:UDP-glycosyltransferase activity"/>
    <property type="evidence" value="ECO:0007669"/>
    <property type="project" value="InterPro"/>
</dbReference>
<evidence type="ECO:0000313" key="3">
    <source>
        <dbReference type="Proteomes" id="UP000280307"/>
    </source>
</evidence>
<dbReference type="Pfam" id="PF06722">
    <property type="entry name" value="EryCIII-like_C"/>
    <property type="match status" value="1"/>
</dbReference>
<reference evidence="2 3" key="1">
    <citation type="submission" date="2018-12" db="EMBL/GenBank/DDBJ databases">
        <title>Genome Sequence of Candidatus Viridilinea halotolerans isolated from saline sulfide-rich spring.</title>
        <authorList>
            <person name="Grouzdev D.S."/>
            <person name="Burganskaya E.I."/>
            <person name="Krutkina M.S."/>
            <person name="Sukhacheva M.V."/>
            <person name="Gorlenko V.M."/>
        </authorList>
    </citation>
    <scope>NUCLEOTIDE SEQUENCE [LARGE SCALE GENOMIC DNA]</scope>
    <source>
        <strain evidence="2">Chok-6</strain>
    </source>
</reference>
<gene>
    <name evidence="2" type="ORF">EI684_04840</name>
</gene>
<dbReference type="PANTHER" id="PTHR48050">
    <property type="entry name" value="STEROL 3-BETA-GLUCOSYLTRANSFERASE"/>
    <property type="match status" value="1"/>
</dbReference>
<dbReference type="SUPFAM" id="SSF53756">
    <property type="entry name" value="UDP-Glycosyltransferase/glycogen phosphorylase"/>
    <property type="match status" value="1"/>
</dbReference>
<dbReference type="AlphaFoldDB" id="A0A426U605"/>
<dbReference type="PANTHER" id="PTHR48050:SF13">
    <property type="entry name" value="STEROL 3-BETA-GLUCOSYLTRANSFERASE UGT80A2"/>
    <property type="match status" value="1"/>
</dbReference>
<proteinExistence type="predicted"/>
<dbReference type="GO" id="GO:0016758">
    <property type="term" value="F:hexosyltransferase activity"/>
    <property type="evidence" value="ECO:0007669"/>
    <property type="project" value="UniProtKB-ARBA"/>
</dbReference>
<comment type="caution">
    <text evidence="2">The sequence shown here is derived from an EMBL/GenBank/DDBJ whole genome shotgun (WGS) entry which is preliminary data.</text>
</comment>
<dbReference type="InterPro" id="IPR050426">
    <property type="entry name" value="Glycosyltransferase_28"/>
</dbReference>
<dbReference type="InterPro" id="IPR002213">
    <property type="entry name" value="UDP_glucos_trans"/>
</dbReference>
<dbReference type="EMBL" id="RSAS01000195">
    <property type="protein sequence ID" value="RRR75368.1"/>
    <property type="molecule type" value="Genomic_DNA"/>
</dbReference>
<organism evidence="2 3">
    <name type="scientific">Candidatus Viridilinea halotolerans</name>
    <dbReference type="NCBI Taxonomy" id="2491704"/>
    <lineage>
        <taxon>Bacteria</taxon>
        <taxon>Bacillati</taxon>
        <taxon>Chloroflexota</taxon>
        <taxon>Chloroflexia</taxon>
        <taxon>Chloroflexales</taxon>
        <taxon>Chloroflexineae</taxon>
        <taxon>Oscillochloridaceae</taxon>
        <taxon>Candidatus Viridilinea</taxon>
    </lineage>
</organism>
<dbReference type="InterPro" id="IPR010610">
    <property type="entry name" value="EryCIII-like_C"/>
</dbReference>
<evidence type="ECO:0000259" key="1">
    <source>
        <dbReference type="Pfam" id="PF06722"/>
    </source>
</evidence>